<name>A0A7W6R7R4_9HYPH</name>
<organism evidence="1 2">
    <name type="scientific">Rhizobium esperanzae</name>
    <dbReference type="NCBI Taxonomy" id="1967781"/>
    <lineage>
        <taxon>Bacteria</taxon>
        <taxon>Pseudomonadati</taxon>
        <taxon>Pseudomonadota</taxon>
        <taxon>Alphaproteobacteria</taxon>
        <taxon>Hyphomicrobiales</taxon>
        <taxon>Rhizobiaceae</taxon>
        <taxon>Rhizobium/Agrobacterium group</taxon>
        <taxon>Rhizobium</taxon>
    </lineage>
</organism>
<sequence length="115" mass="12989">MRKFVTPARQQLEFTVAISKANKIAGQIEQLLREKMHDLPLLLYPSVDGHHRRIKTTHRFSKSAGQTTRSAKPVSSSMVMIITPVAAPGFWRTRTRPALYLTIPAACRFQPRCAC</sequence>
<evidence type="ECO:0000313" key="2">
    <source>
        <dbReference type="Proteomes" id="UP000540909"/>
    </source>
</evidence>
<proteinExistence type="predicted"/>
<reference evidence="1 2" key="1">
    <citation type="submission" date="2020-08" db="EMBL/GenBank/DDBJ databases">
        <title>Genomic Encyclopedia of Type Strains, Phase IV (KMG-V): Genome sequencing to study the core and pangenomes of soil and plant-associated prokaryotes.</title>
        <authorList>
            <person name="Whitman W."/>
        </authorList>
    </citation>
    <scope>NUCLEOTIDE SEQUENCE [LARGE SCALE GENOMIC DNA]</scope>
    <source>
        <strain evidence="1 2">SEMIA 4089</strain>
    </source>
</reference>
<gene>
    <name evidence="1" type="ORF">GGD57_005038</name>
</gene>
<accession>A0A7W6R7R4</accession>
<protein>
    <submittedName>
        <fullName evidence="1">Uncharacterized protein</fullName>
    </submittedName>
</protein>
<dbReference type="AlphaFoldDB" id="A0A7W6R7R4"/>
<dbReference type="EMBL" id="JACIFY010000022">
    <property type="protein sequence ID" value="MBB4238426.1"/>
    <property type="molecule type" value="Genomic_DNA"/>
</dbReference>
<dbReference type="Proteomes" id="UP000540909">
    <property type="component" value="Unassembled WGS sequence"/>
</dbReference>
<evidence type="ECO:0000313" key="1">
    <source>
        <dbReference type="EMBL" id="MBB4238426.1"/>
    </source>
</evidence>
<comment type="caution">
    <text evidence="1">The sequence shown here is derived from an EMBL/GenBank/DDBJ whole genome shotgun (WGS) entry which is preliminary data.</text>
</comment>